<protein>
    <submittedName>
        <fullName evidence="1">Enamine deaminase RidA (YjgF/YER057c/UK114 family)</fullName>
    </submittedName>
</protein>
<sequence length="120" mass="13001">MNIQRINTRNLPHRGDSVTWNGCVHLSGIMPSDETVSIAEQTADVLREIEAQLANAGTSKAALISATVWLADLDRDFEGFNAVWRGWVDRDNLPARACVQAKLHGKGLLEIAAIAATPPV</sequence>
<proteinExistence type="predicted"/>
<dbReference type="Gene3D" id="3.30.1330.40">
    <property type="entry name" value="RutC-like"/>
    <property type="match status" value="1"/>
</dbReference>
<gene>
    <name evidence="1" type="ORF">J2S76_001165</name>
</gene>
<accession>A0ABU0DE93</accession>
<dbReference type="SUPFAM" id="SSF55298">
    <property type="entry name" value="YjgF-like"/>
    <property type="match status" value="1"/>
</dbReference>
<dbReference type="PANTHER" id="PTHR47328:SF1">
    <property type="entry name" value="RUTC FAMILY PROTEIN YOAB"/>
    <property type="match status" value="1"/>
</dbReference>
<dbReference type="PANTHER" id="PTHR47328">
    <property type="match status" value="1"/>
</dbReference>
<organism evidence="1 2">
    <name type="scientific">Ancylobacter vacuolatus</name>
    <dbReference type="NCBI Taxonomy" id="223389"/>
    <lineage>
        <taxon>Bacteria</taxon>
        <taxon>Pseudomonadati</taxon>
        <taxon>Pseudomonadota</taxon>
        <taxon>Alphaproteobacteria</taxon>
        <taxon>Hyphomicrobiales</taxon>
        <taxon>Xanthobacteraceae</taxon>
        <taxon>Ancylobacter</taxon>
    </lineage>
</organism>
<dbReference type="InterPro" id="IPR035709">
    <property type="entry name" value="YoaB-like"/>
</dbReference>
<reference evidence="1 2" key="1">
    <citation type="submission" date="2023-07" db="EMBL/GenBank/DDBJ databases">
        <title>Genomic Encyclopedia of Type Strains, Phase IV (KMG-IV): sequencing the most valuable type-strain genomes for metagenomic binning, comparative biology and taxonomic classification.</title>
        <authorList>
            <person name="Goeker M."/>
        </authorList>
    </citation>
    <scope>NUCLEOTIDE SEQUENCE [LARGE SCALE GENOMIC DNA]</scope>
    <source>
        <strain evidence="1 2">DSM 1277</strain>
    </source>
</reference>
<evidence type="ECO:0000313" key="1">
    <source>
        <dbReference type="EMBL" id="MDQ0346748.1"/>
    </source>
</evidence>
<dbReference type="RefSeq" id="WP_307058405.1">
    <property type="nucleotide sequence ID" value="NZ_JAUSUH010000002.1"/>
</dbReference>
<comment type="caution">
    <text evidence="1">The sequence shown here is derived from an EMBL/GenBank/DDBJ whole genome shotgun (WGS) entry which is preliminary data.</text>
</comment>
<dbReference type="Proteomes" id="UP001238467">
    <property type="component" value="Unassembled WGS sequence"/>
</dbReference>
<evidence type="ECO:0000313" key="2">
    <source>
        <dbReference type="Proteomes" id="UP001238467"/>
    </source>
</evidence>
<dbReference type="CDD" id="cd06150">
    <property type="entry name" value="YjgF_YER057c_UK114_like_2"/>
    <property type="match status" value="1"/>
</dbReference>
<dbReference type="InterPro" id="IPR006175">
    <property type="entry name" value="YjgF/YER057c/UK114"/>
</dbReference>
<dbReference type="EMBL" id="JAUSUH010000002">
    <property type="protein sequence ID" value="MDQ0346748.1"/>
    <property type="molecule type" value="Genomic_DNA"/>
</dbReference>
<name>A0ABU0DE93_9HYPH</name>
<keyword evidence="2" id="KW-1185">Reference proteome</keyword>
<dbReference type="Pfam" id="PF01042">
    <property type="entry name" value="Ribonuc_L-PSP"/>
    <property type="match status" value="1"/>
</dbReference>
<dbReference type="InterPro" id="IPR035959">
    <property type="entry name" value="RutC-like_sf"/>
</dbReference>